<feature type="non-terminal residue" evidence="3">
    <location>
        <position position="167"/>
    </location>
</feature>
<sequence length="167" mass="18953">MDNDNNSQGPLFSAFQNQYDLFGPTSLRMLVEKSSVLVKNKGVNKYVVMDESNSVLYTVKQKGPCHSCCTCCCARNLEDDDEEMACSSVNFYLLDTNNQEVVRAKRSEECKSCSNIKTLEVYLSPNNHIGNITNDGSWRRYALSNPSGDRLYSVEHVYKCCRNPDYQ</sequence>
<protein>
    <recommendedName>
        <fullName evidence="2">Phospholipid scramblase</fullName>
    </recommendedName>
</protein>
<dbReference type="Pfam" id="PF03803">
    <property type="entry name" value="Scramblase"/>
    <property type="match status" value="1"/>
</dbReference>
<proteinExistence type="inferred from homology"/>
<comment type="cofactor">
    <cofactor evidence="2">
        <name>Ca(2+)</name>
        <dbReference type="ChEBI" id="CHEBI:29108"/>
    </cofactor>
</comment>
<gene>
    <name evidence="3" type="ORF">SK128_004205</name>
</gene>
<keyword evidence="2" id="KW-0564">Palmitate</keyword>
<evidence type="ECO:0000256" key="2">
    <source>
        <dbReference type="RuleBase" id="RU363116"/>
    </source>
</evidence>
<dbReference type="InterPro" id="IPR005552">
    <property type="entry name" value="Scramblase"/>
</dbReference>
<evidence type="ECO:0000313" key="3">
    <source>
        <dbReference type="EMBL" id="KAK7074019.1"/>
    </source>
</evidence>
<dbReference type="EMBL" id="JAXCGZ010011865">
    <property type="protein sequence ID" value="KAK7074019.1"/>
    <property type="molecule type" value="Genomic_DNA"/>
</dbReference>
<organism evidence="3 4">
    <name type="scientific">Halocaridina rubra</name>
    <name type="common">Hawaiian red shrimp</name>
    <dbReference type="NCBI Taxonomy" id="373956"/>
    <lineage>
        <taxon>Eukaryota</taxon>
        <taxon>Metazoa</taxon>
        <taxon>Ecdysozoa</taxon>
        <taxon>Arthropoda</taxon>
        <taxon>Crustacea</taxon>
        <taxon>Multicrustacea</taxon>
        <taxon>Malacostraca</taxon>
        <taxon>Eumalacostraca</taxon>
        <taxon>Eucarida</taxon>
        <taxon>Decapoda</taxon>
        <taxon>Pleocyemata</taxon>
        <taxon>Caridea</taxon>
        <taxon>Atyoidea</taxon>
        <taxon>Atyidae</taxon>
        <taxon>Halocaridina</taxon>
    </lineage>
</organism>
<dbReference type="Proteomes" id="UP001381693">
    <property type="component" value="Unassembled WGS sequence"/>
</dbReference>
<dbReference type="AlphaFoldDB" id="A0AAN9A4L8"/>
<accession>A0AAN9A4L8</accession>
<evidence type="ECO:0000313" key="4">
    <source>
        <dbReference type="Proteomes" id="UP001381693"/>
    </source>
</evidence>
<keyword evidence="2" id="KW-0449">Lipoprotein</keyword>
<comment type="function">
    <text evidence="2">May mediate accelerated ATP-independent bidirectional transbilayer migration of phospholipids upon binding calcium ions that results in a loss of phospholipid asymmetry in the plasma membrane.</text>
</comment>
<dbReference type="GO" id="GO:0017128">
    <property type="term" value="F:phospholipid scramblase activity"/>
    <property type="evidence" value="ECO:0007669"/>
    <property type="project" value="InterPro"/>
</dbReference>
<keyword evidence="4" id="KW-1185">Reference proteome</keyword>
<name>A0AAN9A4L8_HALRR</name>
<comment type="similarity">
    <text evidence="1 2">Belongs to the phospholipid scramblase family.</text>
</comment>
<evidence type="ECO:0000256" key="1">
    <source>
        <dbReference type="ARBA" id="ARBA00005350"/>
    </source>
</evidence>
<keyword evidence="2" id="KW-0106">Calcium</keyword>
<reference evidence="3 4" key="1">
    <citation type="submission" date="2023-11" db="EMBL/GenBank/DDBJ databases">
        <title>Halocaridina rubra genome assembly.</title>
        <authorList>
            <person name="Smith C."/>
        </authorList>
    </citation>
    <scope>NUCLEOTIDE SEQUENCE [LARGE SCALE GENOMIC DNA]</scope>
    <source>
        <strain evidence="3">EP-1</strain>
        <tissue evidence="3">Whole</tissue>
    </source>
</reference>
<comment type="caution">
    <text evidence="3">The sequence shown here is derived from an EMBL/GenBank/DDBJ whole genome shotgun (WGS) entry which is preliminary data.</text>
</comment>